<keyword evidence="4 5" id="KW-0012">Acyltransferase</keyword>
<dbReference type="EC" id="2.3.1.51" evidence="5"/>
<comment type="pathway">
    <text evidence="1">Phospholipid metabolism; CDP-diacylglycerol biosynthesis; CDP-diacylglycerol from sn-glycerol 3-phosphate: step 2/3.</text>
</comment>
<evidence type="ECO:0000256" key="3">
    <source>
        <dbReference type="ARBA" id="ARBA00022679"/>
    </source>
</evidence>
<keyword evidence="6" id="KW-0472">Membrane</keyword>
<keyword evidence="3 5" id="KW-0808">Transferase</keyword>
<evidence type="ECO:0000313" key="8">
    <source>
        <dbReference type="EMBL" id="KAK7597671.1"/>
    </source>
</evidence>
<dbReference type="GO" id="GO:0005783">
    <property type="term" value="C:endoplasmic reticulum"/>
    <property type="evidence" value="ECO:0007669"/>
    <property type="project" value="TreeGrafter"/>
</dbReference>
<evidence type="ECO:0000256" key="1">
    <source>
        <dbReference type="ARBA" id="ARBA00004728"/>
    </source>
</evidence>
<dbReference type="PANTHER" id="PTHR10434:SF11">
    <property type="entry name" value="1-ACYL-SN-GLYCEROL-3-PHOSPHATE ACYLTRANSFERASE"/>
    <property type="match status" value="1"/>
</dbReference>
<keyword evidence="6" id="KW-1133">Transmembrane helix</keyword>
<comment type="caution">
    <text evidence="8">The sequence shown here is derived from an EMBL/GenBank/DDBJ whole genome shotgun (WGS) entry which is preliminary data.</text>
</comment>
<name>A0AAN9TNP3_9HEMI</name>
<evidence type="ECO:0000256" key="4">
    <source>
        <dbReference type="ARBA" id="ARBA00023315"/>
    </source>
</evidence>
<reference evidence="8 9" key="1">
    <citation type="submission" date="2024-03" db="EMBL/GenBank/DDBJ databases">
        <title>Adaptation during the transition from Ophiocordyceps entomopathogen to insect associate is accompanied by gene loss and intensified selection.</title>
        <authorList>
            <person name="Ward C.M."/>
            <person name="Onetto C.A."/>
            <person name="Borneman A.R."/>
        </authorList>
    </citation>
    <scope>NUCLEOTIDE SEQUENCE [LARGE SCALE GENOMIC DNA]</scope>
    <source>
        <strain evidence="8">AWRI1</strain>
        <tissue evidence="8">Single Adult Female</tissue>
    </source>
</reference>
<evidence type="ECO:0000256" key="5">
    <source>
        <dbReference type="RuleBase" id="RU361267"/>
    </source>
</evidence>
<comment type="similarity">
    <text evidence="2 5">Belongs to the 1-acyl-sn-glycerol-3-phosphate acyltransferase family.</text>
</comment>
<dbReference type="AlphaFoldDB" id="A0AAN9TNP3"/>
<comment type="catalytic activity">
    <reaction evidence="5">
        <text>a 1-acyl-sn-glycero-3-phosphate + an acyl-CoA = a 1,2-diacyl-sn-glycero-3-phosphate + CoA</text>
        <dbReference type="Rhea" id="RHEA:19709"/>
        <dbReference type="ChEBI" id="CHEBI:57287"/>
        <dbReference type="ChEBI" id="CHEBI:57970"/>
        <dbReference type="ChEBI" id="CHEBI:58342"/>
        <dbReference type="ChEBI" id="CHEBI:58608"/>
        <dbReference type="EC" id="2.3.1.51"/>
    </reaction>
</comment>
<proteinExistence type="inferred from homology"/>
<evidence type="ECO:0000313" key="9">
    <source>
        <dbReference type="Proteomes" id="UP001367676"/>
    </source>
</evidence>
<dbReference type="Proteomes" id="UP001367676">
    <property type="component" value="Unassembled WGS sequence"/>
</dbReference>
<sequence length="420" mass="47750">MEALEPIPTKGLTLDDMDDLMDKVYKVMSAKNDEFRAMLKEQNKQGKLPFCRNLFYNYFSRMITPTLLIGGASVGTLVYFYFSSNVFRYYAKFTFFTISLVFCASAFIPLMLFRPMNYKNALLPSFTLTLAGRILGLRCKISGTENIVKDSACVVLLNHQSMVDCLVLGYLWPELGNSTVIAKKEIFYLWPFGLACWLWGTIYIDRMSGESAKRTINETAATITRKKAKLCMFPEGTRHGGDELLPFKKGAFHVAISSQCPLQPIIVSRYYFLDSKKRIFDPGFMNVEILPAIPTTGLTIDDMEKLMTDTRNIMNKRYQELSEETLVQVVAWIPAVSILTQQSQCLSNYLNFRTAVSIFVQVSQFSSSGLNFRLLVSIFGSMSHFSYRCLNFRLEVSFVGHLSHFSSSCLIFRPVVSIFV</sequence>
<gene>
    <name evidence="8" type="ORF">V9T40_009896</name>
</gene>
<evidence type="ECO:0000259" key="7">
    <source>
        <dbReference type="SMART" id="SM00563"/>
    </source>
</evidence>
<feature type="transmembrane region" description="Helical" evidence="6">
    <location>
        <begin position="62"/>
        <end position="82"/>
    </location>
</feature>
<dbReference type="SUPFAM" id="SSF69593">
    <property type="entry name" value="Glycerol-3-phosphate (1)-acyltransferase"/>
    <property type="match status" value="1"/>
</dbReference>
<dbReference type="EMBL" id="JBBCAQ010000017">
    <property type="protein sequence ID" value="KAK7597671.1"/>
    <property type="molecule type" value="Genomic_DNA"/>
</dbReference>
<dbReference type="PANTHER" id="PTHR10434">
    <property type="entry name" value="1-ACYL-SN-GLYCEROL-3-PHOSPHATE ACYLTRANSFERASE"/>
    <property type="match status" value="1"/>
</dbReference>
<dbReference type="SMART" id="SM00563">
    <property type="entry name" value="PlsC"/>
    <property type="match status" value="1"/>
</dbReference>
<dbReference type="Pfam" id="PF01553">
    <property type="entry name" value="Acyltransferase"/>
    <property type="match status" value="1"/>
</dbReference>
<dbReference type="NCBIfam" id="TIGR00530">
    <property type="entry name" value="AGP_acyltrn"/>
    <property type="match status" value="1"/>
</dbReference>
<dbReference type="InterPro" id="IPR004552">
    <property type="entry name" value="AGP_acyltrans"/>
</dbReference>
<dbReference type="InterPro" id="IPR002123">
    <property type="entry name" value="Plipid/glycerol_acylTrfase"/>
</dbReference>
<dbReference type="GO" id="GO:0006654">
    <property type="term" value="P:phosphatidic acid biosynthetic process"/>
    <property type="evidence" value="ECO:0007669"/>
    <property type="project" value="TreeGrafter"/>
</dbReference>
<comment type="domain">
    <text evidence="5">The HXXXXD motif is essential for acyltransferase activity and may constitute the binding site for the phosphate moiety of the glycerol-3-phosphate.</text>
</comment>
<evidence type="ECO:0000256" key="2">
    <source>
        <dbReference type="ARBA" id="ARBA00008655"/>
    </source>
</evidence>
<keyword evidence="6" id="KW-0812">Transmembrane</keyword>
<dbReference type="GO" id="GO:0016020">
    <property type="term" value="C:membrane"/>
    <property type="evidence" value="ECO:0007669"/>
    <property type="project" value="InterPro"/>
</dbReference>
<protein>
    <recommendedName>
        <fullName evidence="5">1-acyl-sn-glycerol-3-phosphate acyltransferase</fullName>
        <ecNumber evidence="5">2.3.1.51</ecNumber>
    </recommendedName>
</protein>
<keyword evidence="5" id="KW-1208">Phospholipid metabolism</keyword>
<keyword evidence="5" id="KW-0594">Phospholipid biosynthesis</keyword>
<dbReference type="CDD" id="cd07989">
    <property type="entry name" value="LPLAT_AGPAT-like"/>
    <property type="match status" value="1"/>
</dbReference>
<dbReference type="GO" id="GO:0003841">
    <property type="term" value="F:1-acylglycerol-3-phosphate O-acyltransferase activity"/>
    <property type="evidence" value="ECO:0007669"/>
    <property type="project" value="UniProtKB-UniRule"/>
</dbReference>
<accession>A0AAN9TNP3</accession>
<feature type="domain" description="Phospholipid/glycerol acyltransferase" evidence="7">
    <location>
        <begin position="153"/>
        <end position="270"/>
    </location>
</feature>
<keyword evidence="5" id="KW-0443">Lipid metabolism</keyword>
<keyword evidence="5" id="KW-0444">Lipid biosynthesis</keyword>
<organism evidence="8 9">
    <name type="scientific">Parthenolecanium corni</name>
    <dbReference type="NCBI Taxonomy" id="536013"/>
    <lineage>
        <taxon>Eukaryota</taxon>
        <taxon>Metazoa</taxon>
        <taxon>Ecdysozoa</taxon>
        <taxon>Arthropoda</taxon>
        <taxon>Hexapoda</taxon>
        <taxon>Insecta</taxon>
        <taxon>Pterygota</taxon>
        <taxon>Neoptera</taxon>
        <taxon>Paraneoptera</taxon>
        <taxon>Hemiptera</taxon>
        <taxon>Sternorrhyncha</taxon>
        <taxon>Coccoidea</taxon>
        <taxon>Coccidae</taxon>
        <taxon>Parthenolecanium</taxon>
    </lineage>
</organism>
<feature type="transmembrane region" description="Helical" evidence="6">
    <location>
        <begin position="89"/>
        <end position="113"/>
    </location>
</feature>
<evidence type="ECO:0000256" key="6">
    <source>
        <dbReference type="SAM" id="Phobius"/>
    </source>
</evidence>
<keyword evidence="9" id="KW-1185">Reference proteome</keyword>